<dbReference type="Pfam" id="PF08281">
    <property type="entry name" value="Sigma70_r4_2"/>
    <property type="match status" value="1"/>
</dbReference>
<comment type="similarity">
    <text evidence="1">Belongs to the sigma-70 factor family. ECF subfamily.</text>
</comment>
<dbReference type="RefSeq" id="WP_316428486.1">
    <property type="nucleotide sequence ID" value="NZ_CP130144.1"/>
</dbReference>
<dbReference type="InterPro" id="IPR013249">
    <property type="entry name" value="RNA_pol_sigma70_r4_t2"/>
</dbReference>
<dbReference type="PANTHER" id="PTHR43133">
    <property type="entry name" value="RNA POLYMERASE ECF-TYPE SIGMA FACTO"/>
    <property type="match status" value="1"/>
</dbReference>
<evidence type="ECO:0000313" key="7">
    <source>
        <dbReference type="EMBL" id="WNZ48077.1"/>
    </source>
</evidence>
<dbReference type="InterPro" id="IPR013324">
    <property type="entry name" value="RNA_pol_sigma_r3/r4-like"/>
</dbReference>
<reference evidence="7" key="2">
    <citation type="submission" date="2023-07" db="EMBL/GenBank/DDBJ databases">
        <authorList>
            <person name="Bai X.-H."/>
            <person name="Wang H.-H."/>
            <person name="Wang J."/>
            <person name="Ma M.-Y."/>
            <person name="Hu H.-H."/>
            <person name="Song Z.-L."/>
            <person name="Ma H.-G."/>
            <person name="Fan Y."/>
            <person name="Du C.-Y."/>
            <person name="Xu J.-C."/>
        </authorList>
    </citation>
    <scope>NUCLEOTIDE SEQUENCE</scope>
    <source>
        <strain evidence="7">CZ1</strain>
    </source>
</reference>
<dbReference type="InterPro" id="IPR014284">
    <property type="entry name" value="RNA_pol_sigma-70_dom"/>
</dbReference>
<protein>
    <submittedName>
        <fullName evidence="7">Sigma-70 family RNA polymerase sigma factor</fullName>
    </submittedName>
</protein>
<dbReference type="Pfam" id="PF04542">
    <property type="entry name" value="Sigma70_r2"/>
    <property type="match status" value="1"/>
</dbReference>
<dbReference type="GO" id="GO:0006352">
    <property type="term" value="P:DNA-templated transcription initiation"/>
    <property type="evidence" value="ECO:0007669"/>
    <property type="project" value="InterPro"/>
</dbReference>
<organism evidence="7">
    <name type="scientific">Leptolyngbya boryana CZ1</name>
    <dbReference type="NCBI Taxonomy" id="3060204"/>
    <lineage>
        <taxon>Bacteria</taxon>
        <taxon>Bacillati</taxon>
        <taxon>Cyanobacteriota</taxon>
        <taxon>Cyanophyceae</taxon>
        <taxon>Leptolyngbyales</taxon>
        <taxon>Leptolyngbyaceae</taxon>
        <taxon>Leptolyngbya group</taxon>
        <taxon>Leptolyngbya</taxon>
    </lineage>
</organism>
<keyword evidence="2" id="KW-0805">Transcription regulation</keyword>
<dbReference type="CDD" id="cd06171">
    <property type="entry name" value="Sigma70_r4"/>
    <property type="match status" value="1"/>
</dbReference>
<dbReference type="Gene3D" id="1.10.1740.10">
    <property type="match status" value="1"/>
</dbReference>
<dbReference type="EMBL" id="CP130144">
    <property type="protein sequence ID" value="WNZ48077.1"/>
    <property type="molecule type" value="Genomic_DNA"/>
</dbReference>
<dbReference type="InterPro" id="IPR007627">
    <property type="entry name" value="RNA_pol_sigma70_r2"/>
</dbReference>
<dbReference type="GO" id="GO:0016987">
    <property type="term" value="F:sigma factor activity"/>
    <property type="evidence" value="ECO:0007669"/>
    <property type="project" value="UniProtKB-KW"/>
</dbReference>
<dbReference type="InterPro" id="IPR036388">
    <property type="entry name" value="WH-like_DNA-bd_sf"/>
</dbReference>
<evidence type="ECO:0000259" key="6">
    <source>
        <dbReference type="Pfam" id="PF08281"/>
    </source>
</evidence>
<evidence type="ECO:0000256" key="1">
    <source>
        <dbReference type="ARBA" id="ARBA00010641"/>
    </source>
</evidence>
<feature type="domain" description="RNA polymerase sigma-70 region 2" evidence="5">
    <location>
        <begin position="27"/>
        <end position="95"/>
    </location>
</feature>
<feature type="domain" description="RNA polymerase sigma factor 70 region 4 type 2" evidence="6">
    <location>
        <begin position="134"/>
        <end position="181"/>
    </location>
</feature>
<evidence type="ECO:0000256" key="4">
    <source>
        <dbReference type="ARBA" id="ARBA00023163"/>
    </source>
</evidence>
<dbReference type="GO" id="GO:0003677">
    <property type="term" value="F:DNA binding"/>
    <property type="evidence" value="ECO:0007669"/>
    <property type="project" value="InterPro"/>
</dbReference>
<accession>A0AA96WZB1</accession>
<evidence type="ECO:0000256" key="3">
    <source>
        <dbReference type="ARBA" id="ARBA00023082"/>
    </source>
</evidence>
<dbReference type="PANTHER" id="PTHR43133:SF62">
    <property type="entry name" value="RNA POLYMERASE SIGMA FACTOR SIGZ"/>
    <property type="match status" value="1"/>
</dbReference>
<reference evidence="7" key="1">
    <citation type="journal article" date="2023" name="Plants (Basel)">
        <title>Genomic Analysis of Leptolyngbya boryana CZ1 Reveals Efficient Carbon Fixation Modules.</title>
        <authorList>
            <person name="Bai X."/>
            <person name="Wang H."/>
            <person name="Cheng W."/>
            <person name="Wang J."/>
            <person name="Ma M."/>
            <person name="Hu H."/>
            <person name="Song Z."/>
            <person name="Ma H."/>
            <person name="Fan Y."/>
            <person name="Du C."/>
            <person name="Xu J."/>
        </authorList>
    </citation>
    <scope>NUCLEOTIDE SEQUENCE</scope>
    <source>
        <strain evidence="7">CZ1</strain>
    </source>
</reference>
<proteinExistence type="inferred from homology"/>
<dbReference type="Gene3D" id="1.10.10.10">
    <property type="entry name" value="Winged helix-like DNA-binding domain superfamily/Winged helix DNA-binding domain"/>
    <property type="match status" value="1"/>
</dbReference>
<dbReference type="InterPro" id="IPR013325">
    <property type="entry name" value="RNA_pol_sigma_r2"/>
</dbReference>
<dbReference type="InterPro" id="IPR039425">
    <property type="entry name" value="RNA_pol_sigma-70-like"/>
</dbReference>
<keyword evidence="3" id="KW-0731">Sigma factor</keyword>
<gene>
    <name evidence="7" type="ORF">Q2T42_09565</name>
</gene>
<dbReference type="AlphaFoldDB" id="A0AA96WZB1"/>
<evidence type="ECO:0000256" key="2">
    <source>
        <dbReference type="ARBA" id="ARBA00023015"/>
    </source>
</evidence>
<keyword evidence="4" id="KW-0804">Transcription</keyword>
<dbReference type="NCBIfam" id="TIGR02937">
    <property type="entry name" value="sigma70-ECF"/>
    <property type="match status" value="1"/>
</dbReference>
<sequence length="191" mass="21420">MKPSSAVDDVALLTQIAQRDQTALSLLYDRYARIIYGLAFKSLRSAEESEEAVLDVFAQVWRIAERYDVQKGKADSWLFTLARSRILDRLRKLKRSNSTAVVSIEAVEIQPKADCVDLFEEASIKERRSQVMIALQTLPKEQRLVLELAYYQGLSQGEIAAHTGLALGTVKTRIRLGLSKLKSALGSSEYL</sequence>
<dbReference type="SUPFAM" id="SSF88946">
    <property type="entry name" value="Sigma2 domain of RNA polymerase sigma factors"/>
    <property type="match status" value="1"/>
</dbReference>
<evidence type="ECO:0000259" key="5">
    <source>
        <dbReference type="Pfam" id="PF04542"/>
    </source>
</evidence>
<dbReference type="SUPFAM" id="SSF88659">
    <property type="entry name" value="Sigma3 and sigma4 domains of RNA polymerase sigma factors"/>
    <property type="match status" value="1"/>
</dbReference>
<name>A0AA96WZB1_LEPBY</name>